<dbReference type="Pfam" id="PF01041">
    <property type="entry name" value="DegT_DnrJ_EryC1"/>
    <property type="match status" value="1"/>
</dbReference>
<sequence>MLPLAKPNLNSKTLEYTIEWIKTNWISSQGHFVADFEVAMTNYLKVRHAIACSSGTTALHLALCALEIDCADDVIVPSFTFIATANIVKYCSAEPILCDVDSKTFCIDVEDAGRRITSRTAVIIPVYINGHHGDIEAVLELALDRGLHIVEDACQALGGNYGSHKLGTTGSIGCFSFFANKQLTTGEGGMCVTNSDELAEKIRTLRNHGRNKEHRSEYVHDVIG</sequence>
<dbReference type="InterPro" id="IPR000653">
    <property type="entry name" value="DegT/StrS_aminotransferase"/>
</dbReference>
<dbReference type="GO" id="GO:0000271">
    <property type="term" value="P:polysaccharide biosynthetic process"/>
    <property type="evidence" value="ECO:0007669"/>
    <property type="project" value="TreeGrafter"/>
</dbReference>
<evidence type="ECO:0008006" key="2">
    <source>
        <dbReference type="Google" id="ProtNLM"/>
    </source>
</evidence>
<gene>
    <name evidence="1" type="ORF">LCGC14_2636070</name>
</gene>
<proteinExistence type="predicted"/>
<dbReference type="SUPFAM" id="SSF53383">
    <property type="entry name" value="PLP-dependent transferases"/>
    <property type="match status" value="1"/>
</dbReference>
<dbReference type="InterPro" id="IPR015421">
    <property type="entry name" value="PyrdxlP-dep_Trfase_major"/>
</dbReference>
<dbReference type="PANTHER" id="PTHR30244:SF34">
    <property type="entry name" value="DTDP-4-AMINO-4,6-DIDEOXYGALACTOSE TRANSAMINASE"/>
    <property type="match status" value="1"/>
</dbReference>
<organism evidence="1">
    <name type="scientific">marine sediment metagenome</name>
    <dbReference type="NCBI Taxonomy" id="412755"/>
    <lineage>
        <taxon>unclassified sequences</taxon>
        <taxon>metagenomes</taxon>
        <taxon>ecological metagenomes</taxon>
    </lineage>
</organism>
<dbReference type="Gene3D" id="3.40.640.10">
    <property type="entry name" value="Type I PLP-dependent aspartate aminotransferase-like (Major domain)"/>
    <property type="match status" value="1"/>
</dbReference>
<evidence type="ECO:0000313" key="1">
    <source>
        <dbReference type="EMBL" id="KKK99107.1"/>
    </source>
</evidence>
<reference evidence="1" key="1">
    <citation type="journal article" date="2015" name="Nature">
        <title>Complex archaea that bridge the gap between prokaryotes and eukaryotes.</title>
        <authorList>
            <person name="Spang A."/>
            <person name="Saw J.H."/>
            <person name="Jorgensen S.L."/>
            <person name="Zaremba-Niedzwiedzka K."/>
            <person name="Martijn J."/>
            <person name="Lind A.E."/>
            <person name="van Eijk R."/>
            <person name="Schleper C."/>
            <person name="Guy L."/>
            <person name="Ettema T.J."/>
        </authorList>
    </citation>
    <scope>NUCLEOTIDE SEQUENCE</scope>
</reference>
<dbReference type="InterPro" id="IPR015424">
    <property type="entry name" value="PyrdxlP-dep_Trfase"/>
</dbReference>
<accession>A0A0F8ZYR0</accession>
<name>A0A0F8ZYR0_9ZZZZ</name>
<feature type="non-terminal residue" evidence="1">
    <location>
        <position position="224"/>
    </location>
</feature>
<dbReference type="EMBL" id="LAZR01045337">
    <property type="protein sequence ID" value="KKK99107.1"/>
    <property type="molecule type" value="Genomic_DNA"/>
</dbReference>
<dbReference type="PANTHER" id="PTHR30244">
    <property type="entry name" value="TRANSAMINASE"/>
    <property type="match status" value="1"/>
</dbReference>
<dbReference type="GO" id="GO:0030170">
    <property type="term" value="F:pyridoxal phosphate binding"/>
    <property type="evidence" value="ECO:0007669"/>
    <property type="project" value="TreeGrafter"/>
</dbReference>
<protein>
    <recommendedName>
        <fullName evidence="2">Aminotransferase class I/classII domain-containing protein</fullName>
    </recommendedName>
</protein>
<dbReference type="AlphaFoldDB" id="A0A0F8ZYR0"/>
<dbReference type="GO" id="GO:0008483">
    <property type="term" value="F:transaminase activity"/>
    <property type="evidence" value="ECO:0007669"/>
    <property type="project" value="TreeGrafter"/>
</dbReference>
<comment type="caution">
    <text evidence="1">The sequence shown here is derived from an EMBL/GenBank/DDBJ whole genome shotgun (WGS) entry which is preliminary data.</text>
</comment>